<dbReference type="AlphaFoldDB" id="A0A545UI36"/>
<dbReference type="EMBL" id="VIKS01000002">
    <property type="protein sequence ID" value="TQV89129.1"/>
    <property type="molecule type" value="Genomic_DNA"/>
</dbReference>
<dbReference type="RefSeq" id="WP_142891979.1">
    <property type="nucleotide sequence ID" value="NZ_ML660161.1"/>
</dbReference>
<sequence length="380" mass="42587">MEPQTNLPDKSATVALSYYQSALDFAKNLVREKSLRDDWLQAFQPERVIQKNSSADNHFPTKLPSEQNKPTNSYQRVEAALFEELLEAAGKQLDEPCFGLKFGQQIDIASFNLLGYLAMASATLEQASQAVNQYGVLVSEIGKLETEIIPHSKHHDELVKIYWRPRPSVLNCSTQVIDGVLAGWVSFGWKFIGEKASLNSVHLSPRPVSIAPYEEFFGCPVTLNDHENYICIQSHYFKQPLRQAEPLVRQAIQEKADLAVKEISAGAASISEKIIALLPGLIFSGNATIETVAQSLNTTSRSLQRHLRQENKNFRQLLDNARMSLAIKLLNEKEQPLSHISGIVGFNDQSAFNRAFKRWTGVTPKQFQQSNQTNTNSDVE</sequence>
<dbReference type="SMART" id="SM00342">
    <property type="entry name" value="HTH_ARAC"/>
    <property type="match status" value="1"/>
</dbReference>
<organism evidence="6 7">
    <name type="scientific">Aliikangiella coralliicola</name>
    <dbReference type="NCBI Taxonomy" id="2592383"/>
    <lineage>
        <taxon>Bacteria</taxon>
        <taxon>Pseudomonadati</taxon>
        <taxon>Pseudomonadota</taxon>
        <taxon>Gammaproteobacteria</taxon>
        <taxon>Oceanospirillales</taxon>
        <taxon>Pleioneaceae</taxon>
        <taxon>Aliikangiella</taxon>
    </lineage>
</organism>
<evidence type="ECO:0000259" key="5">
    <source>
        <dbReference type="PROSITE" id="PS01124"/>
    </source>
</evidence>
<feature type="domain" description="HTH araC/xylS-type" evidence="5">
    <location>
        <begin position="272"/>
        <end position="370"/>
    </location>
</feature>
<dbReference type="OrthoDB" id="5722175at2"/>
<evidence type="ECO:0000256" key="2">
    <source>
        <dbReference type="ARBA" id="ARBA00023125"/>
    </source>
</evidence>
<keyword evidence="3" id="KW-0804">Transcription</keyword>
<evidence type="ECO:0000256" key="3">
    <source>
        <dbReference type="ARBA" id="ARBA00023163"/>
    </source>
</evidence>
<dbReference type="GO" id="GO:0000976">
    <property type="term" value="F:transcription cis-regulatory region binding"/>
    <property type="evidence" value="ECO:0007669"/>
    <property type="project" value="TreeGrafter"/>
</dbReference>
<dbReference type="Pfam" id="PF12833">
    <property type="entry name" value="HTH_18"/>
    <property type="match status" value="1"/>
</dbReference>
<dbReference type="PANTHER" id="PTHR47894">
    <property type="entry name" value="HTH-TYPE TRANSCRIPTIONAL REGULATOR GADX"/>
    <property type="match status" value="1"/>
</dbReference>
<keyword evidence="1" id="KW-0805">Transcription regulation</keyword>
<dbReference type="GO" id="GO:0003700">
    <property type="term" value="F:DNA-binding transcription factor activity"/>
    <property type="evidence" value="ECO:0007669"/>
    <property type="project" value="InterPro"/>
</dbReference>
<dbReference type="SUPFAM" id="SSF46689">
    <property type="entry name" value="Homeodomain-like"/>
    <property type="match status" value="1"/>
</dbReference>
<dbReference type="Proteomes" id="UP000315439">
    <property type="component" value="Unassembled WGS sequence"/>
</dbReference>
<keyword evidence="2" id="KW-0238">DNA-binding</keyword>
<protein>
    <submittedName>
        <fullName evidence="6">AraC family transcriptional regulator</fullName>
    </submittedName>
</protein>
<dbReference type="PROSITE" id="PS01124">
    <property type="entry name" value="HTH_ARAC_FAMILY_2"/>
    <property type="match status" value="1"/>
</dbReference>
<feature type="region of interest" description="Disordered" evidence="4">
    <location>
        <begin position="51"/>
        <end position="70"/>
    </location>
</feature>
<gene>
    <name evidence="6" type="ORF">FLL46_03100</name>
</gene>
<dbReference type="Gene3D" id="1.10.10.60">
    <property type="entry name" value="Homeodomain-like"/>
    <property type="match status" value="1"/>
</dbReference>
<dbReference type="InterPro" id="IPR009057">
    <property type="entry name" value="Homeodomain-like_sf"/>
</dbReference>
<accession>A0A545UI36</accession>
<evidence type="ECO:0000256" key="4">
    <source>
        <dbReference type="SAM" id="MobiDB-lite"/>
    </source>
</evidence>
<name>A0A545UI36_9GAMM</name>
<proteinExistence type="predicted"/>
<dbReference type="Pfam" id="PF12625">
    <property type="entry name" value="Arabinose_bd"/>
    <property type="match status" value="1"/>
</dbReference>
<keyword evidence="7" id="KW-1185">Reference proteome</keyword>
<evidence type="ECO:0000313" key="6">
    <source>
        <dbReference type="EMBL" id="TQV89129.1"/>
    </source>
</evidence>
<comment type="caution">
    <text evidence="6">The sequence shown here is derived from an EMBL/GenBank/DDBJ whole genome shotgun (WGS) entry which is preliminary data.</text>
</comment>
<reference evidence="6 7" key="1">
    <citation type="submission" date="2019-07" db="EMBL/GenBank/DDBJ databases">
        <title>Draft genome for Aliikangiella sp. M105.</title>
        <authorList>
            <person name="Wang G."/>
        </authorList>
    </citation>
    <scope>NUCLEOTIDE SEQUENCE [LARGE SCALE GENOMIC DNA]</scope>
    <source>
        <strain evidence="6 7">M105</strain>
    </source>
</reference>
<evidence type="ECO:0000256" key="1">
    <source>
        <dbReference type="ARBA" id="ARBA00023015"/>
    </source>
</evidence>
<dbReference type="GO" id="GO:0005829">
    <property type="term" value="C:cytosol"/>
    <property type="evidence" value="ECO:0007669"/>
    <property type="project" value="TreeGrafter"/>
</dbReference>
<dbReference type="InterPro" id="IPR018060">
    <property type="entry name" value="HTH_AraC"/>
</dbReference>
<dbReference type="PANTHER" id="PTHR47894:SF1">
    <property type="entry name" value="HTH-TYPE TRANSCRIPTIONAL REGULATOR VQSM"/>
    <property type="match status" value="1"/>
</dbReference>
<evidence type="ECO:0000313" key="7">
    <source>
        <dbReference type="Proteomes" id="UP000315439"/>
    </source>
</evidence>
<dbReference type="InterPro" id="IPR032687">
    <property type="entry name" value="AraC-type_N"/>
</dbReference>